<feature type="region of interest" description="Disordered" evidence="1">
    <location>
        <begin position="1"/>
        <end position="25"/>
    </location>
</feature>
<reference evidence="2" key="1">
    <citation type="submission" date="2020-03" db="EMBL/GenBank/DDBJ databases">
        <authorList>
            <person name="Weist P."/>
        </authorList>
    </citation>
    <scope>NUCLEOTIDE SEQUENCE</scope>
</reference>
<dbReference type="AlphaFoldDB" id="A0A9N7UCM5"/>
<sequence length="361" mass="40627">MNSKRKQDSESGKRSESHAEKIKDSSTATTILDIRVLSETTGTKVVILTQDSHGKLTKMQELSPSTKSASQTVTLIYTPKSSQHPDGHYDVSINNKTVKVTTKEKSSLFHALAQGMKPKATKEEIALEAGRLRSLEADILVKHSDQWEPFLKYKERTDEIRGGDWYMAKEAGLKETVKENKKVIKDGKVKKYNDWVKNVNSKPSTGQFIKAAHQPPASSISQAGKLNQNSKLAKAMLEVVTKSTADVKNYKGLGLPTIYVPTEIQRAMPRFKFNSAKNYRDFRNNRVSKTRLAIFEKNFEQHSKDLVNKWFNHLQDKGVMTKADLDTLTAWINNKVYENPQLTHTGSKSPTSSNAKRDVDT</sequence>
<dbReference type="EMBL" id="CADEAL010001051">
    <property type="protein sequence ID" value="CAB1428410.1"/>
    <property type="molecule type" value="Genomic_DNA"/>
</dbReference>
<evidence type="ECO:0000256" key="1">
    <source>
        <dbReference type="SAM" id="MobiDB-lite"/>
    </source>
</evidence>
<gene>
    <name evidence="2" type="ORF">PLEPLA_LOCUS16376</name>
</gene>
<evidence type="ECO:0000313" key="3">
    <source>
        <dbReference type="Proteomes" id="UP001153269"/>
    </source>
</evidence>
<feature type="compositionally biased region" description="Basic and acidic residues" evidence="1">
    <location>
        <begin position="1"/>
        <end position="24"/>
    </location>
</feature>
<evidence type="ECO:0000313" key="2">
    <source>
        <dbReference type="EMBL" id="CAB1428410.1"/>
    </source>
</evidence>
<feature type="region of interest" description="Disordered" evidence="1">
    <location>
        <begin position="340"/>
        <end position="361"/>
    </location>
</feature>
<name>A0A9N7UCM5_PLEPL</name>
<dbReference type="Proteomes" id="UP001153269">
    <property type="component" value="Unassembled WGS sequence"/>
</dbReference>
<accession>A0A9N7UCM5</accession>
<comment type="caution">
    <text evidence="2">The sequence shown here is derived from an EMBL/GenBank/DDBJ whole genome shotgun (WGS) entry which is preliminary data.</text>
</comment>
<protein>
    <submittedName>
        <fullName evidence="2">Uncharacterized protein</fullName>
    </submittedName>
</protein>
<feature type="compositionally biased region" description="Polar residues" evidence="1">
    <location>
        <begin position="340"/>
        <end position="354"/>
    </location>
</feature>
<keyword evidence="3" id="KW-1185">Reference proteome</keyword>
<organism evidence="2 3">
    <name type="scientific">Pleuronectes platessa</name>
    <name type="common">European plaice</name>
    <dbReference type="NCBI Taxonomy" id="8262"/>
    <lineage>
        <taxon>Eukaryota</taxon>
        <taxon>Metazoa</taxon>
        <taxon>Chordata</taxon>
        <taxon>Craniata</taxon>
        <taxon>Vertebrata</taxon>
        <taxon>Euteleostomi</taxon>
        <taxon>Actinopterygii</taxon>
        <taxon>Neopterygii</taxon>
        <taxon>Teleostei</taxon>
        <taxon>Neoteleostei</taxon>
        <taxon>Acanthomorphata</taxon>
        <taxon>Carangaria</taxon>
        <taxon>Pleuronectiformes</taxon>
        <taxon>Pleuronectoidei</taxon>
        <taxon>Pleuronectidae</taxon>
        <taxon>Pleuronectes</taxon>
    </lineage>
</organism>
<proteinExistence type="predicted"/>